<sequence length="33" mass="3667">EVPVRVEYSLTAKGKDLVKVIDSMAAWGQQYQG</sequence>
<comment type="caution">
    <text evidence="2">The sequence shown here is derived from an EMBL/GenBank/DDBJ whole genome shotgun (WGS) entry which is preliminary data.</text>
</comment>
<dbReference type="InterPro" id="IPR002577">
    <property type="entry name" value="HTH_HxlR"/>
</dbReference>
<dbReference type="AlphaFoldDB" id="A0A0F9MZ98"/>
<dbReference type="EMBL" id="LAZR01009118">
    <property type="protein sequence ID" value="KKM74582.1"/>
    <property type="molecule type" value="Genomic_DNA"/>
</dbReference>
<dbReference type="InterPro" id="IPR036388">
    <property type="entry name" value="WH-like_DNA-bd_sf"/>
</dbReference>
<dbReference type="Pfam" id="PF01638">
    <property type="entry name" value="HxlR"/>
    <property type="match status" value="1"/>
</dbReference>
<name>A0A0F9MZ98_9ZZZZ</name>
<feature type="non-terminal residue" evidence="2">
    <location>
        <position position="1"/>
    </location>
</feature>
<gene>
    <name evidence="2" type="ORF">LCGC14_1398910</name>
</gene>
<dbReference type="PROSITE" id="PS51118">
    <property type="entry name" value="HTH_HXLR"/>
    <property type="match status" value="1"/>
</dbReference>
<evidence type="ECO:0000313" key="2">
    <source>
        <dbReference type="EMBL" id="KKM74582.1"/>
    </source>
</evidence>
<proteinExistence type="predicted"/>
<organism evidence="2">
    <name type="scientific">marine sediment metagenome</name>
    <dbReference type="NCBI Taxonomy" id="412755"/>
    <lineage>
        <taxon>unclassified sequences</taxon>
        <taxon>metagenomes</taxon>
        <taxon>ecological metagenomes</taxon>
    </lineage>
</organism>
<accession>A0A0F9MZ98</accession>
<reference evidence="2" key="1">
    <citation type="journal article" date="2015" name="Nature">
        <title>Complex archaea that bridge the gap between prokaryotes and eukaryotes.</title>
        <authorList>
            <person name="Spang A."/>
            <person name="Saw J.H."/>
            <person name="Jorgensen S.L."/>
            <person name="Zaremba-Niedzwiedzka K."/>
            <person name="Martijn J."/>
            <person name="Lind A.E."/>
            <person name="van Eijk R."/>
            <person name="Schleper C."/>
            <person name="Guy L."/>
            <person name="Ettema T.J."/>
        </authorList>
    </citation>
    <scope>NUCLEOTIDE SEQUENCE</scope>
</reference>
<protein>
    <recommendedName>
        <fullName evidence="1">HTH hxlR-type domain-containing protein</fullName>
    </recommendedName>
</protein>
<dbReference type="Gene3D" id="1.10.10.10">
    <property type="entry name" value="Winged helix-like DNA-binding domain superfamily/Winged helix DNA-binding domain"/>
    <property type="match status" value="1"/>
</dbReference>
<feature type="domain" description="HTH hxlR-type" evidence="1">
    <location>
        <begin position="1"/>
        <end position="33"/>
    </location>
</feature>
<evidence type="ECO:0000259" key="1">
    <source>
        <dbReference type="PROSITE" id="PS51118"/>
    </source>
</evidence>
<dbReference type="SUPFAM" id="SSF46785">
    <property type="entry name" value="Winged helix' DNA-binding domain"/>
    <property type="match status" value="1"/>
</dbReference>
<dbReference type="InterPro" id="IPR036390">
    <property type="entry name" value="WH_DNA-bd_sf"/>
</dbReference>